<reference evidence="2 3" key="1">
    <citation type="submission" date="2024-05" db="EMBL/GenBank/DDBJ databases">
        <title>A draft genome resource for the thread blight pathogen Marasmius tenuissimus strain MS-2.</title>
        <authorList>
            <person name="Yulfo-Soto G.E."/>
            <person name="Baruah I.K."/>
            <person name="Amoako-Attah I."/>
            <person name="Bukari Y."/>
            <person name="Meinhardt L.W."/>
            <person name="Bailey B.A."/>
            <person name="Cohen S.P."/>
        </authorList>
    </citation>
    <scope>NUCLEOTIDE SEQUENCE [LARGE SCALE GENOMIC DNA]</scope>
    <source>
        <strain evidence="2 3">MS-2</strain>
    </source>
</reference>
<dbReference type="PANTHER" id="PTHR33096:SF1">
    <property type="entry name" value="CXC1-LIKE CYSTEINE CLUSTER ASSOCIATED WITH KDZ TRANSPOSASES DOMAIN-CONTAINING PROTEIN"/>
    <property type="match status" value="1"/>
</dbReference>
<dbReference type="Proteomes" id="UP001437256">
    <property type="component" value="Unassembled WGS sequence"/>
</dbReference>
<dbReference type="PANTHER" id="PTHR33096">
    <property type="entry name" value="CXC2 DOMAIN-CONTAINING PROTEIN"/>
    <property type="match status" value="1"/>
</dbReference>
<feature type="region of interest" description="Disordered" evidence="1">
    <location>
        <begin position="43"/>
        <end position="68"/>
    </location>
</feature>
<comment type="caution">
    <text evidence="2">The sequence shown here is derived from an EMBL/GenBank/DDBJ whole genome shotgun (WGS) entry which is preliminary data.</text>
</comment>
<feature type="compositionally biased region" description="Polar residues" evidence="1">
    <location>
        <begin position="46"/>
        <end position="65"/>
    </location>
</feature>
<feature type="compositionally biased region" description="Polar residues" evidence="1">
    <location>
        <begin position="465"/>
        <end position="480"/>
    </location>
</feature>
<keyword evidence="3" id="KW-1185">Reference proteome</keyword>
<sequence length="649" mass="74138">MDGNSSLKMIDADFKLGKARKDSRTLRNHRWLEDDYVDRFKDEVAKSQSKSRSKQNPSQHPSNSTMKDDNEGVAWLEVVEGDELAPCLDTCVDRWCNAGPEARKKMCALFAVAGIVLAVSHHGHLLVVCDMVRSGELMKYLLAIVDALLHMYGDDLALGYDIMCAFYKTLQRSELLALEVQKRRLVGVVPAFHGHAHNRKCQCQWHPQYIPRVGIEDFEGCKRTFSLSNNLASTTRLATLFHRQQAILEHFDFNDDDKHALSGNFIYQNYREALERLQEDEPLFEDACHKYGLSPVACKAFLIKEREYFQTVMEESPETIQVLDYAETLIEWWKAEKVSHDAHKKYLALPRTRYQMSGKQVRQIEAQNRTTFERAKAINEELHPLEDEIGIPDRWTSESEEFSKARKKLVDRRYRQALETLEKLVVQRLFELTKLNMSGVATREDIKSTSSTGQGHQKGPGHLQQAHNASGPTMTNPNDTQRNVSQFIWAKEEINRLNIELKHLITFSIDDHADYHNAIDETQSTDPDLAAELSQQQSYRTAVQTRIVQRLSQTSALKGFTGSLLPGERLLRNSVTTDMVPLPPWSDIIGLIRTGETYHEAPQRELTEDEAARLDKEHIEREAEPNGLITFMQGLTVTVSQGDECEPEV</sequence>
<name>A0ABR2Z897_9AGAR</name>
<feature type="region of interest" description="Disordered" evidence="1">
    <location>
        <begin position="443"/>
        <end position="480"/>
    </location>
</feature>
<dbReference type="InterPro" id="IPR040521">
    <property type="entry name" value="KDZ"/>
</dbReference>
<organism evidence="2 3">
    <name type="scientific">Marasmius tenuissimus</name>
    <dbReference type="NCBI Taxonomy" id="585030"/>
    <lineage>
        <taxon>Eukaryota</taxon>
        <taxon>Fungi</taxon>
        <taxon>Dikarya</taxon>
        <taxon>Basidiomycota</taxon>
        <taxon>Agaricomycotina</taxon>
        <taxon>Agaricomycetes</taxon>
        <taxon>Agaricomycetidae</taxon>
        <taxon>Agaricales</taxon>
        <taxon>Marasmiineae</taxon>
        <taxon>Marasmiaceae</taxon>
        <taxon>Marasmius</taxon>
    </lineage>
</organism>
<proteinExistence type="predicted"/>
<dbReference type="EMBL" id="JBBXMP010000507">
    <property type="protein sequence ID" value="KAL0057518.1"/>
    <property type="molecule type" value="Genomic_DNA"/>
</dbReference>
<evidence type="ECO:0000256" key="1">
    <source>
        <dbReference type="SAM" id="MobiDB-lite"/>
    </source>
</evidence>
<protein>
    <submittedName>
        <fullName evidence="2">Uncharacterized protein</fullName>
    </submittedName>
</protein>
<dbReference type="Pfam" id="PF18758">
    <property type="entry name" value="KDZ"/>
    <property type="match status" value="1"/>
</dbReference>
<evidence type="ECO:0000313" key="3">
    <source>
        <dbReference type="Proteomes" id="UP001437256"/>
    </source>
</evidence>
<evidence type="ECO:0000313" key="2">
    <source>
        <dbReference type="EMBL" id="KAL0057518.1"/>
    </source>
</evidence>
<gene>
    <name evidence="2" type="ORF">AAF712_015839</name>
</gene>
<accession>A0ABR2Z897</accession>